<dbReference type="OrthoDB" id="1152826at2759"/>
<comment type="pathway">
    <text evidence="1">Carbohydrate degradation; glycolysis; pyruvate from D-glyceraldehyde 3-phosphate: step 1/5.</text>
</comment>
<evidence type="ECO:0000256" key="4">
    <source>
        <dbReference type="ARBA" id="ARBA00013119"/>
    </source>
</evidence>
<name>A0A0B1STI0_OESDE</name>
<dbReference type="GO" id="GO:0004365">
    <property type="term" value="F:glyceraldehyde-3-phosphate dehydrogenase (NAD+) (phosphorylating) activity"/>
    <property type="evidence" value="ECO:0007669"/>
    <property type="project" value="UniProtKB-EC"/>
</dbReference>
<sequence length="238" mass="25747">MGLIMSVLVRLLSPSIVHSCSSVDNLSDETLLPSKLLRFQPLSRNMVKPKVGINGFGRIGRLVLRAAVEKDTVEVVAVNDPFINIDYMVYLFQYDSTHGRFKGTVKHEGDHLVVSREGKSTHTIKVHNSKDPSQIPWGADGAEYIVESTGVFTTTEKASAHLKGGAKKVIISAPSADAPMFVMGVNNEKYDAANNHIISNASCTTNCLAPLAKVIHDSFGIIEGLMTTVHATTATQKT</sequence>
<dbReference type="GO" id="GO:0051287">
    <property type="term" value="F:NAD binding"/>
    <property type="evidence" value="ECO:0007669"/>
    <property type="project" value="InterPro"/>
</dbReference>
<dbReference type="AlphaFoldDB" id="A0A0B1STI0"/>
<evidence type="ECO:0000256" key="1">
    <source>
        <dbReference type="ARBA" id="ARBA00004869"/>
    </source>
</evidence>
<feature type="non-terminal residue" evidence="12">
    <location>
        <position position="238"/>
    </location>
</feature>
<evidence type="ECO:0000256" key="7">
    <source>
        <dbReference type="ARBA" id="ARBA00023152"/>
    </source>
</evidence>
<dbReference type="Gene3D" id="3.40.50.720">
    <property type="entry name" value="NAD(P)-binding Rossmann-like Domain"/>
    <property type="match status" value="1"/>
</dbReference>
<dbReference type="Pfam" id="PF00044">
    <property type="entry name" value="Gp_dh_N"/>
    <property type="match status" value="1"/>
</dbReference>
<organism evidence="12 13">
    <name type="scientific">Oesophagostomum dentatum</name>
    <name type="common">Nodular worm</name>
    <dbReference type="NCBI Taxonomy" id="61180"/>
    <lineage>
        <taxon>Eukaryota</taxon>
        <taxon>Metazoa</taxon>
        <taxon>Ecdysozoa</taxon>
        <taxon>Nematoda</taxon>
        <taxon>Chromadorea</taxon>
        <taxon>Rhabditida</taxon>
        <taxon>Rhabditina</taxon>
        <taxon>Rhabditomorpha</taxon>
        <taxon>Strongyloidea</taxon>
        <taxon>Strongylidae</taxon>
        <taxon>Oesophagostomum</taxon>
    </lineage>
</organism>
<evidence type="ECO:0000256" key="8">
    <source>
        <dbReference type="ARBA" id="ARBA00047698"/>
    </source>
</evidence>
<dbReference type="GO" id="GO:0005829">
    <property type="term" value="C:cytosol"/>
    <property type="evidence" value="ECO:0007669"/>
    <property type="project" value="TreeGrafter"/>
</dbReference>
<evidence type="ECO:0000256" key="2">
    <source>
        <dbReference type="ARBA" id="ARBA00007406"/>
    </source>
</evidence>
<dbReference type="Gene3D" id="3.30.360.10">
    <property type="entry name" value="Dihydrodipicolinate Reductase, domain 2"/>
    <property type="match status" value="1"/>
</dbReference>
<dbReference type="EC" id="1.2.1.12" evidence="4"/>
<keyword evidence="7" id="KW-0324">Glycolysis</keyword>
<evidence type="ECO:0000256" key="3">
    <source>
        <dbReference type="ARBA" id="ARBA00011881"/>
    </source>
</evidence>
<keyword evidence="13" id="KW-1185">Reference proteome</keyword>
<comment type="similarity">
    <text evidence="2 9">Belongs to the glyceraldehyde-3-phosphate dehydrogenase family.</text>
</comment>
<evidence type="ECO:0000256" key="6">
    <source>
        <dbReference type="ARBA" id="ARBA00023027"/>
    </source>
</evidence>
<dbReference type="InterPro" id="IPR020831">
    <property type="entry name" value="GlycerAld/Erythrose_P_DH"/>
</dbReference>
<dbReference type="PROSITE" id="PS00071">
    <property type="entry name" value="GAPDH"/>
    <property type="match status" value="1"/>
</dbReference>
<accession>A0A0B1STI0</accession>
<comment type="catalytic activity">
    <reaction evidence="8">
        <text>D-glyceraldehyde 3-phosphate + phosphate + NAD(+) = (2R)-3-phospho-glyceroyl phosphate + NADH + H(+)</text>
        <dbReference type="Rhea" id="RHEA:10300"/>
        <dbReference type="ChEBI" id="CHEBI:15378"/>
        <dbReference type="ChEBI" id="CHEBI:43474"/>
        <dbReference type="ChEBI" id="CHEBI:57540"/>
        <dbReference type="ChEBI" id="CHEBI:57604"/>
        <dbReference type="ChEBI" id="CHEBI:57945"/>
        <dbReference type="ChEBI" id="CHEBI:59776"/>
        <dbReference type="EC" id="1.2.1.12"/>
    </reaction>
</comment>
<dbReference type="InterPro" id="IPR020828">
    <property type="entry name" value="GlycerAld_3-P_DH_NAD(P)-bd"/>
</dbReference>
<dbReference type="SMART" id="SM00846">
    <property type="entry name" value="Gp_dh_N"/>
    <property type="match status" value="1"/>
</dbReference>
<dbReference type="PANTHER" id="PTHR10836">
    <property type="entry name" value="GLYCERALDEHYDE 3-PHOSPHATE DEHYDROGENASE"/>
    <property type="match status" value="1"/>
</dbReference>
<dbReference type="FunFam" id="3.40.50.720:FF:000266">
    <property type="entry name" value="Glyceraldehyde-3-phosphate dehydrogenase"/>
    <property type="match status" value="1"/>
</dbReference>
<evidence type="ECO:0000259" key="11">
    <source>
        <dbReference type="SMART" id="SM00846"/>
    </source>
</evidence>
<feature type="signal peptide" evidence="10">
    <location>
        <begin position="1"/>
        <end position="19"/>
    </location>
</feature>
<comment type="subunit">
    <text evidence="3">Homotetramer.</text>
</comment>
<dbReference type="CDD" id="cd05214">
    <property type="entry name" value="GAPDH_I_N"/>
    <property type="match status" value="1"/>
</dbReference>
<dbReference type="Pfam" id="PF02800">
    <property type="entry name" value="Gp_dh_C"/>
    <property type="match status" value="1"/>
</dbReference>
<dbReference type="InterPro" id="IPR020830">
    <property type="entry name" value="GlycerAld_3-P_DH_AS"/>
</dbReference>
<dbReference type="PRINTS" id="PR00078">
    <property type="entry name" value="G3PDHDRGNASE"/>
</dbReference>
<evidence type="ECO:0000313" key="13">
    <source>
        <dbReference type="Proteomes" id="UP000053660"/>
    </source>
</evidence>
<dbReference type="SUPFAM" id="SSF51735">
    <property type="entry name" value="NAD(P)-binding Rossmann-fold domains"/>
    <property type="match status" value="1"/>
</dbReference>
<proteinExistence type="inferred from homology"/>
<evidence type="ECO:0000256" key="10">
    <source>
        <dbReference type="SAM" id="SignalP"/>
    </source>
</evidence>
<keyword evidence="6" id="KW-0520">NAD</keyword>
<dbReference type="InterPro" id="IPR036291">
    <property type="entry name" value="NAD(P)-bd_dom_sf"/>
</dbReference>
<reference evidence="12 13" key="1">
    <citation type="submission" date="2014-03" db="EMBL/GenBank/DDBJ databases">
        <title>Draft genome of the hookworm Oesophagostomum dentatum.</title>
        <authorList>
            <person name="Mitreva M."/>
        </authorList>
    </citation>
    <scope>NUCLEOTIDE SEQUENCE [LARGE SCALE GENOMIC DNA]</scope>
    <source>
        <strain evidence="12 13">OD-Hann</strain>
    </source>
</reference>
<keyword evidence="5" id="KW-0560">Oxidoreductase</keyword>
<dbReference type="PANTHER" id="PTHR10836:SF76">
    <property type="entry name" value="GLYCERALDEHYDE-3-PHOSPHATE DEHYDROGENASE-RELATED"/>
    <property type="match status" value="1"/>
</dbReference>
<dbReference type="EMBL" id="KN560151">
    <property type="protein sequence ID" value="KHJ86520.1"/>
    <property type="molecule type" value="Genomic_DNA"/>
</dbReference>
<gene>
    <name evidence="12" type="ORF">OESDEN_13725</name>
</gene>
<feature type="chain" id="PRO_5002061836" description="glyceraldehyde-3-phosphate dehydrogenase (phosphorylating)" evidence="10">
    <location>
        <begin position="20"/>
        <end position="238"/>
    </location>
</feature>
<dbReference type="GO" id="GO:0006096">
    <property type="term" value="P:glycolytic process"/>
    <property type="evidence" value="ECO:0007669"/>
    <property type="project" value="UniProtKB-KW"/>
</dbReference>
<dbReference type="Proteomes" id="UP000053660">
    <property type="component" value="Unassembled WGS sequence"/>
</dbReference>
<keyword evidence="10" id="KW-0732">Signal</keyword>
<evidence type="ECO:0000313" key="12">
    <source>
        <dbReference type="EMBL" id="KHJ86520.1"/>
    </source>
</evidence>
<protein>
    <recommendedName>
        <fullName evidence="4">glyceraldehyde-3-phosphate dehydrogenase (phosphorylating)</fullName>
        <ecNumber evidence="4">1.2.1.12</ecNumber>
    </recommendedName>
</protein>
<evidence type="ECO:0000256" key="5">
    <source>
        <dbReference type="ARBA" id="ARBA00023002"/>
    </source>
</evidence>
<evidence type="ECO:0000256" key="9">
    <source>
        <dbReference type="RuleBase" id="RU000397"/>
    </source>
</evidence>
<dbReference type="InterPro" id="IPR020829">
    <property type="entry name" value="GlycerAld_3-P_DH_cat"/>
</dbReference>
<feature type="domain" description="Glyceraldehyde 3-phosphate dehydrogenase NAD(P) binding" evidence="11">
    <location>
        <begin position="49"/>
        <end position="203"/>
    </location>
</feature>